<keyword evidence="3" id="KW-1185">Reference proteome</keyword>
<gene>
    <name evidence="2" type="ORF">TRIADDRAFT_54669</name>
</gene>
<dbReference type="EMBL" id="DS985243">
    <property type="protein sequence ID" value="EDV27086.1"/>
    <property type="molecule type" value="Genomic_DNA"/>
</dbReference>
<dbReference type="RefSeq" id="XP_002111082.1">
    <property type="nucleotide sequence ID" value="XM_002111046.1"/>
</dbReference>
<dbReference type="KEGG" id="tad:TRIADDRAFT_54669"/>
<feature type="region of interest" description="Disordered" evidence="1">
    <location>
        <begin position="356"/>
        <end position="443"/>
    </location>
</feature>
<feature type="compositionally biased region" description="Polar residues" evidence="1">
    <location>
        <begin position="254"/>
        <end position="263"/>
    </location>
</feature>
<evidence type="ECO:0000256" key="1">
    <source>
        <dbReference type="SAM" id="MobiDB-lite"/>
    </source>
</evidence>
<feature type="compositionally biased region" description="Low complexity" evidence="1">
    <location>
        <begin position="423"/>
        <end position="437"/>
    </location>
</feature>
<dbReference type="InParanoid" id="B3RSN5"/>
<proteinExistence type="predicted"/>
<reference evidence="2 3" key="1">
    <citation type="journal article" date="2008" name="Nature">
        <title>The Trichoplax genome and the nature of placozoans.</title>
        <authorList>
            <person name="Srivastava M."/>
            <person name="Begovic E."/>
            <person name="Chapman J."/>
            <person name="Putnam N.H."/>
            <person name="Hellsten U."/>
            <person name="Kawashima T."/>
            <person name="Kuo A."/>
            <person name="Mitros T."/>
            <person name="Salamov A."/>
            <person name="Carpenter M.L."/>
            <person name="Signorovitch A.Y."/>
            <person name="Moreno M.A."/>
            <person name="Kamm K."/>
            <person name="Grimwood J."/>
            <person name="Schmutz J."/>
            <person name="Shapiro H."/>
            <person name="Grigoriev I.V."/>
            <person name="Buss L.W."/>
            <person name="Schierwater B."/>
            <person name="Dellaporta S.L."/>
            <person name="Rokhsar D.S."/>
        </authorList>
    </citation>
    <scope>NUCLEOTIDE SEQUENCE [LARGE SCALE GENOMIC DNA]</scope>
    <source>
        <strain evidence="2 3">Grell-BS-1999</strain>
    </source>
</reference>
<feature type="region of interest" description="Disordered" evidence="1">
    <location>
        <begin position="296"/>
        <end position="321"/>
    </location>
</feature>
<feature type="region of interest" description="Disordered" evidence="1">
    <location>
        <begin position="240"/>
        <end position="266"/>
    </location>
</feature>
<sequence length="770" mass="86986">MAATMNSELILEAKRLSPRPPSNRNQSRMPTRGKRNQKQTPNKASNFMNERALNEVAMCQLYQQNQTDSISHESKLSCQEDSDRIQTPFTNGNYPTNSTITSTKVFAENPIESNQSVDANNNNEKDTNPISILSTNSVESKELLTATTHEIMRNNVYDKKPSTSPAIYNQEVMISFSDDHDNNMNSIYLNKPNTSPVNSRLAQKQEGMNDNFILPKNSFGNHLFYLPALCKSVDLQPNYNRSRQSQKTREGRIPSQNQTNTTKDLSDHYNYELHQQRWVLTGNIDRYSLGTLKFGDKSKEKAKSSPKYPVHGTPTRKHQQSMTSNYYNNLYQYYAANQSQSAINQYISRQYHRNNAYRSNRKVQHHKRKKDKNYDNDTVNPWIYDSPTATPTTLDDRSISRRSQIPDDDSDYVKKTSQMRVRSNTNNSNITLSINPSRSHSNDEVFTHPIPNVNYDGDISHDSFHRAVTTTPVDEDNDQPSKQEEEVPILASPIPPSITDINSNSVAIDSQNNILLPDKPGSPLPVIQGKSSNNLHHPQLLTDLSQSLTTSASSDKITSLSLGKIKLSDQGKSKSTSSIRYNQTLPKSTIRKGINGMTEKQKYQDTQSENKEEILSSTLIHSNEFRNGSPKREPLPDDLIILNLTKKMQDIESKNEKSLSSSRSQQLLWNTSRINSYSRQIEAMSNSEAYCSPRLVGREIDQVLGECLTSQQVLASSSDFGNVATVPFASRPTTKVVTRNHDSLNHSHPNDTVIHETSLVSVKGNKLTYL</sequence>
<organism evidence="2 3">
    <name type="scientific">Trichoplax adhaerens</name>
    <name type="common">Trichoplax reptans</name>
    <dbReference type="NCBI Taxonomy" id="10228"/>
    <lineage>
        <taxon>Eukaryota</taxon>
        <taxon>Metazoa</taxon>
        <taxon>Placozoa</taxon>
        <taxon>Uniplacotomia</taxon>
        <taxon>Trichoplacea</taxon>
        <taxon>Trichoplacidae</taxon>
        <taxon>Trichoplax</taxon>
    </lineage>
</organism>
<feature type="compositionally biased region" description="Polar residues" evidence="1">
    <location>
        <begin position="499"/>
        <end position="514"/>
    </location>
</feature>
<dbReference type="HOGENOM" id="CLU_363046_0_0_1"/>
<name>B3RSN5_TRIAD</name>
<dbReference type="Proteomes" id="UP000009022">
    <property type="component" value="Unassembled WGS sequence"/>
</dbReference>
<accession>B3RSN5</accession>
<protein>
    <submittedName>
        <fullName evidence="2">Uncharacterized protein</fullName>
    </submittedName>
</protein>
<evidence type="ECO:0000313" key="3">
    <source>
        <dbReference type="Proteomes" id="UP000009022"/>
    </source>
</evidence>
<dbReference type="GeneID" id="6752295"/>
<feature type="region of interest" description="Disordered" evidence="1">
    <location>
        <begin position="471"/>
        <end position="537"/>
    </location>
</feature>
<evidence type="ECO:0000313" key="2">
    <source>
        <dbReference type="EMBL" id="EDV27086.1"/>
    </source>
</evidence>
<feature type="compositionally biased region" description="Basic residues" evidence="1">
    <location>
        <begin position="359"/>
        <end position="371"/>
    </location>
</feature>
<feature type="region of interest" description="Disordered" evidence="1">
    <location>
        <begin position="1"/>
        <end position="44"/>
    </location>
</feature>
<dbReference type="CTD" id="6752295"/>
<dbReference type="AlphaFoldDB" id="B3RSN5"/>